<organism evidence="1 2">
    <name type="scientific">Oerskovia enterophila</name>
    <dbReference type="NCBI Taxonomy" id="43678"/>
    <lineage>
        <taxon>Bacteria</taxon>
        <taxon>Bacillati</taxon>
        <taxon>Actinomycetota</taxon>
        <taxon>Actinomycetes</taxon>
        <taxon>Micrococcales</taxon>
        <taxon>Cellulomonadaceae</taxon>
        <taxon>Oerskovia</taxon>
    </lineage>
</organism>
<evidence type="ECO:0000313" key="2">
    <source>
        <dbReference type="Proteomes" id="UP000076447"/>
    </source>
</evidence>
<evidence type="ECO:0008006" key="3">
    <source>
        <dbReference type="Google" id="ProtNLM"/>
    </source>
</evidence>
<name>A0A161YFU9_9CELL</name>
<sequence>MTQDSPVDLLVLHAVRVVGFADVPSLARRFGTDQDDTGELLEDAEARGWVQRSAFAGLAGWSLTVAGRAENERQLAAELTRTGRAGDVREVHRDFLPLNARLQQACTSWQLRPTPGDRLAANDHTDPAWDAEVLGELAALDRALAPLVRRLGDVLSRFSGYDVRFSAALHRVQAGDGGWVDRTDVESCHRVWFELHEDLVATLGVDRGAGV</sequence>
<reference evidence="1 2" key="1">
    <citation type="submission" date="2016-01" db="EMBL/GenBank/DDBJ databases">
        <title>Genome sequence of Oerskovia enterophila VJag, an agar and cellulose degrading bacterium.</title>
        <authorList>
            <person name="Poehlein A."/>
            <person name="Jag V."/>
            <person name="Bengelsdorf F."/>
            <person name="Duerre P."/>
            <person name="Daniel R."/>
        </authorList>
    </citation>
    <scope>NUCLEOTIDE SEQUENCE [LARGE SCALE GENOMIC DNA]</scope>
    <source>
        <strain evidence="1 2">VJag</strain>
    </source>
</reference>
<gene>
    <name evidence="1" type="ORF">OJAG_24180</name>
</gene>
<evidence type="ECO:0000313" key="1">
    <source>
        <dbReference type="EMBL" id="KZM34838.1"/>
    </source>
</evidence>
<dbReference type="Proteomes" id="UP000076447">
    <property type="component" value="Unassembled WGS sequence"/>
</dbReference>
<dbReference type="OrthoDB" id="3568381at2"/>
<dbReference type="STRING" id="43678.OJAG_24180"/>
<proteinExistence type="predicted"/>
<dbReference type="EMBL" id="LRIE01000076">
    <property type="protein sequence ID" value="KZM34838.1"/>
    <property type="molecule type" value="Genomic_DNA"/>
</dbReference>
<comment type="caution">
    <text evidence="1">The sequence shown here is derived from an EMBL/GenBank/DDBJ whole genome shotgun (WGS) entry which is preliminary data.</text>
</comment>
<dbReference type="PATRIC" id="fig|43678.3.peg.2525"/>
<dbReference type="AlphaFoldDB" id="A0A161YFU9"/>
<dbReference type="RefSeq" id="WP_068708826.1">
    <property type="nucleotide sequence ID" value="NZ_LRIE01000076.1"/>
</dbReference>
<protein>
    <recommendedName>
        <fullName evidence="3">Transcriptional regulator</fullName>
    </recommendedName>
</protein>
<accession>A0A161YFU9</accession>